<dbReference type="AlphaFoldDB" id="A0AAV2SN06"/>
<feature type="region of interest" description="Disordered" evidence="1">
    <location>
        <begin position="114"/>
        <end position="160"/>
    </location>
</feature>
<feature type="compositionally biased region" description="Gly residues" evidence="1">
    <location>
        <begin position="118"/>
        <end position="129"/>
    </location>
</feature>
<feature type="compositionally biased region" description="Polar residues" evidence="1">
    <location>
        <begin position="1"/>
        <end position="32"/>
    </location>
</feature>
<evidence type="ECO:0000313" key="3">
    <source>
        <dbReference type="Proteomes" id="UP001497623"/>
    </source>
</evidence>
<comment type="caution">
    <text evidence="2">The sequence shown here is derived from an EMBL/GenBank/DDBJ whole genome shotgun (WGS) entry which is preliminary data.</text>
</comment>
<keyword evidence="3" id="KW-1185">Reference proteome</keyword>
<evidence type="ECO:0000313" key="2">
    <source>
        <dbReference type="EMBL" id="CAL4201822.1"/>
    </source>
</evidence>
<protein>
    <submittedName>
        <fullName evidence="2">Uncharacterized protein</fullName>
    </submittedName>
</protein>
<organism evidence="2 3">
    <name type="scientific">Meganyctiphanes norvegica</name>
    <name type="common">Northern krill</name>
    <name type="synonym">Thysanopoda norvegica</name>
    <dbReference type="NCBI Taxonomy" id="48144"/>
    <lineage>
        <taxon>Eukaryota</taxon>
        <taxon>Metazoa</taxon>
        <taxon>Ecdysozoa</taxon>
        <taxon>Arthropoda</taxon>
        <taxon>Crustacea</taxon>
        <taxon>Multicrustacea</taxon>
        <taxon>Malacostraca</taxon>
        <taxon>Eumalacostraca</taxon>
        <taxon>Eucarida</taxon>
        <taxon>Euphausiacea</taxon>
        <taxon>Euphausiidae</taxon>
        <taxon>Meganyctiphanes</taxon>
    </lineage>
</organism>
<reference evidence="2 3" key="1">
    <citation type="submission" date="2024-05" db="EMBL/GenBank/DDBJ databases">
        <authorList>
            <person name="Wallberg A."/>
        </authorList>
    </citation>
    <scope>NUCLEOTIDE SEQUENCE [LARGE SCALE GENOMIC DNA]</scope>
</reference>
<feature type="region of interest" description="Disordered" evidence="1">
    <location>
        <begin position="289"/>
        <end position="309"/>
    </location>
</feature>
<name>A0AAV2SN06_MEGNR</name>
<sequence length="321" mass="34415">MDNASTNGSTCNSITSGNNAVLASDGGSSSTRVEVGQRPAVAAAAAAAETPPPPAAAAATAAAAAPTQAPAAAVAATQEQHVGANTIHNTSVEGETNNAVSSPAASVNPRIIQRQQGGTSGGGGGGGGSSVTPRDNQRTARTPIHHRYTPTNSPNARYGSIRGHNYIQRQQQHGPELDNDGYQMVRSKRNRRIHGRSTTATGGLAGAPIPTRKIWISRTITSDAEIVKTFLTDRNIEVHDINKVSHESSKYYSYKITISVNAMGIIFDDNFWPNGVRCELWRDKRYRNHNSSDIGSNNGETNNDNEDDYNEERRSYFMYDY</sequence>
<feature type="region of interest" description="Disordered" evidence="1">
    <location>
        <begin position="1"/>
        <end position="35"/>
    </location>
</feature>
<dbReference type="EMBL" id="CAXKWB010077839">
    <property type="protein sequence ID" value="CAL4201822.1"/>
    <property type="molecule type" value="Genomic_DNA"/>
</dbReference>
<dbReference type="Proteomes" id="UP001497623">
    <property type="component" value="Unassembled WGS sequence"/>
</dbReference>
<proteinExistence type="predicted"/>
<evidence type="ECO:0000256" key="1">
    <source>
        <dbReference type="SAM" id="MobiDB-lite"/>
    </source>
</evidence>
<gene>
    <name evidence="2" type="ORF">MNOR_LOCUS37645</name>
</gene>
<accession>A0AAV2SN06</accession>